<organism evidence="7">
    <name type="scientific">Corethrella appendiculata</name>
    <dbReference type="NCBI Taxonomy" id="1370023"/>
    <lineage>
        <taxon>Eukaryota</taxon>
        <taxon>Metazoa</taxon>
        <taxon>Ecdysozoa</taxon>
        <taxon>Arthropoda</taxon>
        <taxon>Hexapoda</taxon>
        <taxon>Insecta</taxon>
        <taxon>Pterygota</taxon>
        <taxon>Neoptera</taxon>
        <taxon>Endopterygota</taxon>
        <taxon>Diptera</taxon>
        <taxon>Nematocera</taxon>
        <taxon>Culicoidea</taxon>
        <taxon>Chaoboridae</taxon>
        <taxon>Corethrella</taxon>
    </lineage>
</organism>
<dbReference type="Gene3D" id="6.20.210.20">
    <property type="entry name" value="THAP domain"/>
    <property type="match status" value="1"/>
</dbReference>
<keyword evidence="4 5" id="KW-0238">DNA-binding</keyword>
<evidence type="ECO:0000256" key="4">
    <source>
        <dbReference type="ARBA" id="ARBA00023125"/>
    </source>
</evidence>
<dbReference type="PROSITE" id="PS50950">
    <property type="entry name" value="ZF_THAP"/>
    <property type="match status" value="1"/>
</dbReference>
<keyword evidence="3" id="KW-0862">Zinc</keyword>
<dbReference type="EMBL" id="GANO01004744">
    <property type="protein sequence ID" value="JAB55127.1"/>
    <property type="molecule type" value="mRNA"/>
</dbReference>
<protein>
    <recommendedName>
        <fullName evidence="6">THAP-type domain-containing protein</fullName>
    </recommendedName>
</protein>
<evidence type="ECO:0000256" key="3">
    <source>
        <dbReference type="ARBA" id="ARBA00022833"/>
    </source>
</evidence>
<evidence type="ECO:0000256" key="2">
    <source>
        <dbReference type="ARBA" id="ARBA00022771"/>
    </source>
</evidence>
<dbReference type="GO" id="GO:0008270">
    <property type="term" value="F:zinc ion binding"/>
    <property type="evidence" value="ECO:0007669"/>
    <property type="project" value="UniProtKB-KW"/>
</dbReference>
<keyword evidence="1" id="KW-0479">Metal-binding</keyword>
<dbReference type="Pfam" id="PF05485">
    <property type="entry name" value="THAP"/>
    <property type="match status" value="1"/>
</dbReference>
<evidence type="ECO:0000256" key="1">
    <source>
        <dbReference type="ARBA" id="ARBA00022723"/>
    </source>
</evidence>
<dbReference type="InterPro" id="IPR038441">
    <property type="entry name" value="THAP_Znf_sf"/>
</dbReference>
<dbReference type="SMART" id="SM00980">
    <property type="entry name" value="THAP"/>
    <property type="match status" value="1"/>
</dbReference>
<accession>U5EPI9</accession>
<evidence type="ECO:0000313" key="7">
    <source>
        <dbReference type="EMBL" id="JAB55127.1"/>
    </source>
</evidence>
<keyword evidence="2 5" id="KW-0863">Zinc-finger</keyword>
<dbReference type="SUPFAM" id="SSF57716">
    <property type="entry name" value="Glucocorticoid receptor-like (DNA-binding domain)"/>
    <property type="match status" value="1"/>
</dbReference>
<dbReference type="AlphaFoldDB" id="U5EPI9"/>
<evidence type="ECO:0000259" key="6">
    <source>
        <dbReference type="PROSITE" id="PS50950"/>
    </source>
</evidence>
<proteinExistence type="evidence at transcript level"/>
<evidence type="ECO:0000256" key="5">
    <source>
        <dbReference type="PROSITE-ProRule" id="PRU00309"/>
    </source>
</evidence>
<dbReference type="SMART" id="SM00692">
    <property type="entry name" value="DM3"/>
    <property type="match status" value="1"/>
</dbReference>
<sequence>MRNCFVPKCDAQCRNNPRRAMFLAPKDEKLFKIWQQKLPQLRVFKKIDKVCERHFVEDDIIKTWDHSINGNLIKVDRAKPTLRETAVPCLNLPTDDQLPRKRKEIKRVQKSPTPIKKTLNTLQKPTKTFLQGSDMAEVSPIILTRVKSVRNAIAQPPQKKLKLIKIDKVRALKTAPPAVLNKVATPASPPNTIQTLPPTPPKLWNTILTPSQGIVIKEITVEPIEQNNEPNPEFDNLYDEVFEIELPSTLWGIHRDPDREFLAFTEFNISLMMPSKILLIENTLTFKISIKSKVKIESKFEESSLTESIQIILGKLDEVELDDIDNDKNIQSIVNNLLSYKDDLAKEVNVSTDNVDVDTNSSK</sequence>
<dbReference type="GO" id="GO:0003677">
    <property type="term" value="F:DNA binding"/>
    <property type="evidence" value="ECO:0007669"/>
    <property type="project" value="UniProtKB-UniRule"/>
</dbReference>
<feature type="domain" description="THAP-type" evidence="6">
    <location>
        <begin position="1"/>
        <end position="91"/>
    </location>
</feature>
<reference evidence="7" key="1">
    <citation type="journal article" date="2014" name="Insect Biochem. Mol. Biol.">
        <title>An insight into the sialome of the frog biting fly, Corethrella appendiculata.</title>
        <authorList>
            <person name="Ribeiro J.M.C."/>
            <person name="Chagas A.C."/>
            <person name="Pham V.M."/>
            <person name="Lounibos L.P."/>
            <person name="Calvo E."/>
        </authorList>
    </citation>
    <scope>NUCLEOTIDE SEQUENCE</scope>
    <source>
        <tissue evidence="7">Salivary glands</tissue>
    </source>
</reference>
<dbReference type="InterPro" id="IPR006612">
    <property type="entry name" value="THAP_Znf"/>
</dbReference>
<name>U5EPI9_9DIPT</name>